<evidence type="ECO:0000313" key="1">
    <source>
        <dbReference type="EMBL" id="JAF99309.1"/>
    </source>
</evidence>
<feature type="non-terminal residue" evidence="1">
    <location>
        <position position="1"/>
    </location>
</feature>
<reference evidence="1" key="2">
    <citation type="submission" date="2014-07" db="EMBL/GenBank/DDBJ databases">
        <authorList>
            <person name="Hull J."/>
        </authorList>
    </citation>
    <scope>NUCLEOTIDE SEQUENCE</scope>
</reference>
<accession>A0A0A9W371</accession>
<protein>
    <submittedName>
        <fullName evidence="1">Uncharacterized protein</fullName>
    </submittedName>
</protein>
<dbReference type="EMBL" id="GBHO01044294">
    <property type="protein sequence ID" value="JAF99309.1"/>
    <property type="molecule type" value="Transcribed_RNA"/>
</dbReference>
<reference evidence="1" key="1">
    <citation type="journal article" date="2014" name="PLoS ONE">
        <title>Transcriptome-Based Identification of ABC Transporters in the Western Tarnished Plant Bug Lygus hesperus.</title>
        <authorList>
            <person name="Hull J.J."/>
            <person name="Chaney K."/>
            <person name="Geib S.M."/>
            <person name="Fabrick J.A."/>
            <person name="Brent C.S."/>
            <person name="Walsh D."/>
            <person name="Lavine L.C."/>
        </authorList>
    </citation>
    <scope>NUCLEOTIDE SEQUENCE</scope>
</reference>
<proteinExistence type="predicted"/>
<gene>
    <name evidence="1" type="ORF">CM83_102075</name>
</gene>
<sequence>LRNSLETTGHPDYGISGRTINQVYDVPSAADYVTNTVADFTGVWHNGKVINGSLRAPHVRWSHDHFGQGIGSTSVLLLLQADDASRVIPIEFDDYFENAIGTFSASSAKTEPIVRGGNMKYTVISSSWIYGKSVTWYPFAGHLRVIPLNPWEQYYSDMRILMDDFVIQEKDDCRAVIISTNYVYPFVRYIVTVDVVIEFHASGTGGAMTHVRTKRGSFIFLFVFCGLFQPHVSS</sequence>
<organism evidence="1">
    <name type="scientific">Lygus hesperus</name>
    <name type="common">Western plant bug</name>
    <dbReference type="NCBI Taxonomy" id="30085"/>
    <lineage>
        <taxon>Eukaryota</taxon>
        <taxon>Metazoa</taxon>
        <taxon>Ecdysozoa</taxon>
        <taxon>Arthropoda</taxon>
        <taxon>Hexapoda</taxon>
        <taxon>Insecta</taxon>
        <taxon>Pterygota</taxon>
        <taxon>Neoptera</taxon>
        <taxon>Paraneoptera</taxon>
        <taxon>Hemiptera</taxon>
        <taxon>Heteroptera</taxon>
        <taxon>Panheteroptera</taxon>
        <taxon>Cimicomorpha</taxon>
        <taxon>Miridae</taxon>
        <taxon>Mirini</taxon>
        <taxon>Lygus</taxon>
    </lineage>
</organism>
<dbReference type="AlphaFoldDB" id="A0A0A9W371"/>
<name>A0A0A9W371_LYGHE</name>